<feature type="domain" description="Zorya protein ZorC EH" evidence="2">
    <location>
        <begin position="62"/>
        <end position="464"/>
    </location>
</feature>
<feature type="region of interest" description="Disordered" evidence="1">
    <location>
        <begin position="684"/>
        <end position="718"/>
    </location>
</feature>
<dbReference type="EMBL" id="JASGOQ010000001">
    <property type="protein sequence ID" value="MDV5392102.1"/>
    <property type="molecule type" value="Genomic_DNA"/>
</dbReference>
<organism evidence="3 4">
    <name type="scientific">Shewanella xiamenensis</name>
    <dbReference type="NCBI Taxonomy" id="332186"/>
    <lineage>
        <taxon>Bacteria</taxon>
        <taxon>Pseudomonadati</taxon>
        <taxon>Pseudomonadota</taxon>
        <taxon>Gammaproteobacteria</taxon>
        <taxon>Alteromonadales</taxon>
        <taxon>Shewanellaceae</taxon>
        <taxon>Shewanella</taxon>
    </lineage>
</organism>
<sequence length="813" mass="91504">MKLPETKSALTLWSFPSANAWDALLTKTSRMEAAAGQNSAFAEMLAKLRNMAMSGRFEELPALLKRRLTARALSWFWLTDDRFAERLLSRQLLSTLINAQQPRLTRITLQQLMQLYFRRFDLLDQHDGFREVLEQALLSQLAKLPESRIASLRPNPLVILKQEGKRLLTLDGPRQLAEETLKAGRELGATFNDFGLQGLDDGRYGDVCRAHFYLETLRHLPLDKWSSVMDELLKPSVSKAPFEAGRCIGHAALEILIDRSGQEASEPWQSFILDLAGDPRIASTAYNYRQWWQPLGEVRIQKVRGWLSKEDLRLFLQAVEQYGIESRNAELQRMFPARKLFLEGLFKLKLIRNTRLLLGNKAQQIVKSILGQEVKTSFAPMDGPMNDKAVIYLDCGDFCLVEGSHSFKIWVYLAPPSDLLTSYEKRIFSHSTLTSAIPAHYRKRYGNLPLESFVHTPHIWQHKVFTFLAENGIGLDIEQLLSNQDYQNQLRRFGIPVVSANRTVVPIPQAPNVNSAQGVEFNPSKKTINRSLQADQLTALSPNDSKETTIGTPIANAGSSQYSPHKTEEVKKLSERMLSSLKKSLKSSDNMTAPVKRSTLETLNTMELRVLKYFAENPGDKAMHKAALALALEIVDIKKLLAGTLADLCWQDTHNGWHLTSAAIKAMAALEEQQANDNKAFDTKLSTSHGSADTDSVVDREDVTVEKTSSKVDSDTGAKIDYRNPKPMTIPNQYPLVGRLKPRELKLLEYFAANSGDKARHAANVLGMSVKEVNQLLYGPLAKFCGQNSEYGWYLKSSASEELANYKEHQRGL</sequence>
<evidence type="ECO:0000259" key="2">
    <source>
        <dbReference type="Pfam" id="PF15611"/>
    </source>
</evidence>
<reference evidence="3" key="1">
    <citation type="submission" date="2023-05" db="EMBL/GenBank/DDBJ databases">
        <title>Colonisation of extended spectrum b-lactamase- and carbapenemase-producing bacteria on hospital surfaces from low- and middle-income countries.</title>
        <authorList>
            <person name="Nieto-Rosado M."/>
            <person name="Sands K."/>
            <person name="Iregbu K."/>
            <person name="Zahra R."/>
            <person name="Mazarati J.B."/>
            <person name="Mehtar S."/>
            <person name="Barnards-Group B."/>
            <person name="Walsh T.R."/>
        </authorList>
    </citation>
    <scope>NUCLEOTIDE SEQUENCE</scope>
    <source>
        <strain evidence="3">PP-E493</strain>
    </source>
</reference>
<dbReference type="Proteomes" id="UP001187859">
    <property type="component" value="Unassembled WGS sequence"/>
</dbReference>
<dbReference type="InterPro" id="IPR028943">
    <property type="entry name" value="ZorC_EH_Signature_dom"/>
</dbReference>
<name>A0AAE4Q4F5_9GAMM</name>
<evidence type="ECO:0000256" key="1">
    <source>
        <dbReference type="SAM" id="MobiDB-lite"/>
    </source>
</evidence>
<dbReference type="AlphaFoldDB" id="A0AAE4Q4F5"/>
<dbReference type="Pfam" id="PF15611">
    <property type="entry name" value="EH_Signature"/>
    <property type="match status" value="1"/>
</dbReference>
<evidence type="ECO:0000313" key="4">
    <source>
        <dbReference type="Proteomes" id="UP001187859"/>
    </source>
</evidence>
<feature type="compositionally biased region" description="Polar residues" evidence="1">
    <location>
        <begin position="684"/>
        <end position="694"/>
    </location>
</feature>
<accession>A0AAE4Q4F5</accession>
<evidence type="ECO:0000313" key="3">
    <source>
        <dbReference type="EMBL" id="MDV5392102.1"/>
    </source>
</evidence>
<comment type="caution">
    <text evidence="3">The sequence shown here is derived from an EMBL/GenBank/DDBJ whole genome shotgun (WGS) entry which is preliminary data.</text>
</comment>
<feature type="compositionally biased region" description="Basic and acidic residues" evidence="1">
    <location>
        <begin position="697"/>
        <end position="718"/>
    </location>
</feature>
<gene>
    <name evidence="3" type="ORF">QM089_18055</name>
</gene>
<dbReference type="RefSeq" id="WP_317520480.1">
    <property type="nucleotide sequence ID" value="NZ_JASGOQ010000001.1"/>
</dbReference>
<protein>
    <submittedName>
        <fullName evidence="3">EH signature domain-containing protein</fullName>
    </submittedName>
</protein>
<proteinExistence type="predicted"/>